<feature type="domain" description="Histidine kinase" evidence="14">
    <location>
        <begin position="331"/>
        <end position="537"/>
    </location>
</feature>
<dbReference type="RefSeq" id="WP_274325290.1">
    <property type="nucleotide sequence ID" value="NZ_CP118158.1"/>
</dbReference>
<dbReference type="SUPFAM" id="SSF103190">
    <property type="entry name" value="Sensory domain-like"/>
    <property type="match status" value="1"/>
</dbReference>
<dbReference type="SMART" id="SM00387">
    <property type="entry name" value="HATPase_c"/>
    <property type="match status" value="1"/>
</dbReference>
<dbReference type="GO" id="GO:0005886">
    <property type="term" value="C:plasma membrane"/>
    <property type="evidence" value="ECO:0007669"/>
    <property type="project" value="UniProtKB-SubCell"/>
</dbReference>
<organism evidence="16 17">
    <name type="scientific">Halosimplex aquaticum</name>
    <dbReference type="NCBI Taxonomy" id="3026162"/>
    <lineage>
        <taxon>Archaea</taxon>
        <taxon>Methanobacteriati</taxon>
        <taxon>Methanobacteriota</taxon>
        <taxon>Stenosarchaea group</taxon>
        <taxon>Halobacteria</taxon>
        <taxon>Halobacteriales</taxon>
        <taxon>Haloarculaceae</taxon>
        <taxon>Halosimplex</taxon>
    </lineage>
</organism>
<evidence type="ECO:0000259" key="15">
    <source>
        <dbReference type="PROSITE" id="PS50885"/>
    </source>
</evidence>
<evidence type="ECO:0000256" key="11">
    <source>
        <dbReference type="ARBA" id="ARBA00022989"/>
    </source>
</evidence>
<evidence type="ECO:0000256" key="8">
    <source>
        <dbReference type="ARBA" id="ARBA00022741"/>
    </source>
</evidence>
<dbReference type="GeneID" id="78819971"/>
<keyword evidence="10 16" id="KW-0067">ATP-binding</keyword>
<keyword evidence="8" id="KW-0547">Nucleotide-binding</keyword>
<keyword evidence="17" id="KW-1185">Reference proteome</keyword>
<dbReference type="PANTHER" id="PTHR44936:SF10">
    <property type="entry name" value="SENSOR PROTEIN RSTB"/>
    <property type="match status" value="1"/>
</dbReference>
<dbReference type="InterPro" id="IPR005467">
    <property type="entry name" value="His_kinase_dom"/>
</dbReference>
<evidence type="ECO:0000256" key="6">
    <source>
        <dbReference type="ARBA" id="ARBA00022679"/>
    </source>
</evidence>
<proteinExistence type="predicted"/>
<dbReference type="Gene3D" id="1.10.287.130">
    <property type="match status" value="1"/>
</dbReference>
<keyword evidence="11" id="KW-1133">Transmembrane helix</keyword>
<keyword evidence="9" id="KW-0418">Kinase</keyword>
<evidence type="ECO:0000256" key="7">
    <source>
        <dbReference type="ARBA" id="ARBA00022692"/>
    </source>
</evidence>
<accession>A0ABD5XYI4</accession>
<evidence type="ECO:0000256" key="10">
    <source>
        <dbReference type="ARBA" id="ARBA00022840"/>
    </source>
</evidence>
<evidence type="ECO:0000259" key="14">
    <source>
        <dbReference type="PROSITE" id="PS50109"/>
    </source>
</evidence>
<dbReference type="PROSITE" id="PS50109">
    <property type="entry name" value="HIS_KIN"/>
    <property type="match status" value="1"/>
</dbReference>
<feature type="domain" description="HAMP" evidence="15">
    <location>
        <begin position="271"/>
        <end position="323"/>
    </location>
</feature>
<dbReference type="Pfam" id="PF02743">
    <property type="entry name" value="dCache_1"/>
    <property type="match status" value="1"/>
</dbReference>
<dbReference type="PROSITE" id="PS50885">
    <property type="entry name" value="HAMP"/>
    <property type="match status" value="1"/>
</dbReference>
<dbReference type="InterPro" id="IPR029151">
    <property type="entry name" value="Sensor-like_sf"/>
</dbReference>
<name>A0ABD5XYI4_9EURY</name>
<dbReference type="InterPro" id="IPR033479">
    <property type="entry name" value="dCache_1"/>
</dbReference>
<evidence type="ECO:0000256" key="3">
    <source>
        <dbReference type="ARBA" id="ARBA00012438"/>
    </source>
</evidence>
<reference evidence="16 17" key="1">
    <citation type="journal article" date="2019" name="Int. J. Syst. Evol. Microbiol.">
        <title>The Global Catalogue of Microorganisms (GCM) 10K type strain sequencing project: providing services to taxonomists for standard genome sequencing and annotation.</title>
        <authorList>
            <consortium name="The Broad Institute Genomics Platform"/>
            <consortium name="The Broad Institute Genome Sequencing Center for Infectious Disease"/>
            <person name="Wu L."/>
            <person name="Ma J."/>
        </authorList>
    </citation>
    <scope>NUCLEOTIDE SEQUENCE [LARGE SCALE GENOMIC DNA]</scope>
    <source>
        <strain evidence="16 17">XZYJT29</strain>
    </source>
</reference>
<evidence type="ECO:0000256" key="4">
    <source>
        <dbReference type="ARBA" id="ARBA00022475"/>
    </source>
</evidence>
<dbReference type="EC" id="2.7.13.3" evidence="3"/>
<dbReference type="Gene3D" id="3.30.565.10">
    <property type="entry name" value="Histidine kinase-like ATPase, C-terminal domain"/>
    <property type="match status" value="1"/>
</dbReference>
<dbReference type="GO" id="GO:0004673">
    <property type="term" value="F:protein histidine kinase activity"/>
    <property type="evidence" value="ECO:0007669"/>
    <property type="project" value="UniProtKB-EC"/>
</dbReference>
<evidence type="ECO:0000256" key="5">
    <source>
        <dbReference type="ARBA" id="ARBA00022553"/>
    </source>
</evidence>
<keyword evidence="7" id="KW-0812">Transmembrane</keyword>
<keyword evidence="6" id="KW-0808">Transferase</keyword>
<gene>
    <name evidence="16" type="ORF">ACFQMA_07640</name>
</gene>
<protein>
    <recommendedName>
        <fullName evidence="3">histidine kinase</fullName>
        <ecNumber evidence="3">2.7.13.3</ecNumber>
    </recommendedName>
</protein>
<sequence length="544" mass="58022">MRLRTRFAVALAVLALVLSATTLAGFVLYRDAVAAQEHDELTQSAESVATQLDAVLAEKQRQVQLWVEAPALVDHGSISQQARLSSFVRTTGFSGASVIAANGTMMALHSQGLSIGEQQTVVGGDFAERTYFQRAMAGETYVSDPVRAETGNFIVTVSTPLYEDGEVVAAFNAAFHLDAGDLAEIVRANSGPNQGIRIVANGSTVYAAGPVDRDADVISANATVSGTGWTVSATTTQAAFESQLWQVTMAQAGAFGLVLLSIAVFGAWLYREFVGNIERLHRGVGSLVDGNYGSTVALTGATEWTELEGQFNELSETLAQRRTEVIVLNRVLRHNLRNAMTVVVGNADRIAERTDEETTAVEADRIRRRGESLLDLADHARAIEGSLGAKPEETVRRSVDAVTEEVAATLVEEFPHALVETDGPDDPAVLPNGDVLLVVLDELARNAIVHNDADVPTVRIGAAVTDGTVRFTVADDGPGMPVVERRILTERFVETPTQHGAGLGLWLVNWLVHWADGDVTVDVDGGTTVTVTVPCEPGTDAERA</sequence>
<keyword evidence="4" id="KW-1003">Cell membrane</keyword>
<comment type="caution">
    <text evidence="16">The sequence shown here is derived from an EMBL/GenBank/DDBJ whole genome shotgun (WGS) entry which is preliminary data.</text>
</comment>
<dbReference type="CDD" id="cd00075">
    <property type="entry name" value="HATPase"/>
    <property type="match status" value="1"/>
</dbReference>
<dbReference type="InterPro" id="IPR036890">
    <property type="entry name" value="HATPase_C_sf"/>
</dbReference>
<evidence type="ECO:0000313" key="17">
    <source>
        <dbReference type="Proteomes" id="UP001596432"/>
    </source>
</evidence>
<dbReference type="InterPro" id="IPR003594">
    <property type="entry name" value="HATPase_dom"/>
</dbReference>
<dbReference type="InterPro" id="IPR003660">
    <property type="entry name" value="HAMP_dom"/>
</dbReference>
<comment type="subcellular location">
    <subcellularLocation>
        <location evidence="2">Cell membrane</location>
        <topology evidence="2">Multi-pass membrane protein</topology>
    </subcellularLocation>
</comment>
<dbReference type="GO" id="GO:0005524">
    <property type="term" value="F:ATP binding"/>
    <property type="evidence" value="ECO:0007669"/>
    <property type="project" value="UniProtKB-KW"/>
</dbReference>
<dbReference type="Pfam" id="PF02518">
    <property type="entry name" value="HATPase_c"/>
    <property type="match status" value="1"/>
</dbReference>
<keyword evidence="5" id="KW-0597">Phosphoprotein</keyword>
<evidence type="ECO:0000256" key="12">
    <source>
        <dbReference type="ARBA" id="ARBA00023136"/>
    </source>
</evidence>
<dbReference type="EMBL" id="JBHTAS010000001">
    <property type="protein sequence ID" value="MFC7139711.1"/>
    <property type="molecule type" value="Genomic_DNA"/>
</dbReference>
<comment type="catalytic activity">
    <reaction evidence="1">
        <text>ATP + protein L-histidine = ADP + protein N-phospho-L-histidine.</text>
        <dbReference type="EC" id="2.7.13.3"/>
    </reaction>
</comment>
<evidence type="ECO:0000256" key="9">
    <source>
        <dbReference type="ARBA" id="ARBA00022777"/>
    </source>
</evidence>
<keyword evidence="12" id="KW-0472">Membrane</keyword>
<dbReference type="PANTHER" id="PTHR44936">
    <property type="entry name" value="SENSOR PROTEIN CREC"/>
    <property type="match status" value="1"/>
</dbReference>
<evidence type="ECO:0000256" key="2">
    <source>
        <dbReference type="ARBA" id="ARBA00004651"/>
    </source>
</evidence>
<dbReference type="GO" id="GO:0007165">
    <property type="term" value="P:signal transduction"/>
    <property type="evidence" value="ECO:0007669"/>
    <property type="project" value="UniProtKB-KW"/>
</dbReference>
<dbReference type="InterPro" id="IPR050980">
    <property type="entry name" value="2C_sensor_his_kinase"/>
</dbReference>
<evidence type="ECO:0000256" key="13">
    <source>
        <dbReference type="ARBA" id="ARBA00023224"/>
    </source>
</evidence>
<dbReference type="Gene3D" id="3.30.450.20">
    <property type="entry name" value="PAS domain"/>
    <property type="match status" value="1"/>
</dbReference>
<dbReference type="SUPFAM" id="SSF55874">
    <property type="entry name" value="ATPase domain of HSP90 chaperone/DNA topoisomerase II/histidine kinase"/>
    <property type="match status" value="1"/>
</dbReference>
<dbReference type="Proteomes" id="UP001596432">
    <property type="component" value="Unassembled WGS sequence"/>
</dbReference>
<evidence type="ECO:0000313" key="16">
    <source>
        <dbReference type="EMBL" id="MFC7139711.1"/>
    </source>
</evidence>
<keyword evidence="13" id="KW-0807">Transducer</keyword>
<evidence type="ECO:0000256" key="1">
    <source>
        <dbReference type="ARBA" id="ARBA00000085"/>
    </source>
</evidence>
<dbReference type="AlphaFoldDB" id="A0ABD5XYI4"/>